<organism evidence="7 8">
    <name type="scientific">Nisaea acidiphila</name>
    <dbReference type="NCBI Taxonomy" id="1862145"/>
    <lineage>
        <taxon>Bacteria</taxon>
        <taxon>Pseudomonadati</taxon>
        <taxon>Pseudomonadota</taxon>
        <taxon>Alphaproteobacteria</taxon>
        <taxon>Rhodospirillales</taxon>
        <taxon>Thalassobaculaceae</taxon>
        <taxon>Nisaea</taxon>
    </lineage>
</organism>
<feature type="transmembrane region" description="Helical" evidence="6">
    <location>
        <begin position="71"/>
        <end position="91"/>
    </location>
</feature>
<dbReference type="Gene3D" id="1.20.1250.20">
    <property type="entry name" value="MFS general substrate transporter like domains"/>
    <property type="match status" value="1"/>
</dbReference>
<dbReference type="KEGG" id="naci:NUH88_04905"/>
<reference evidence="7" key="1">
    <citation type="submission" date="2022-08" db="EMBL/GenBank/DDBJ databases">
        <title>Nisaea acidiphila sp. nov., isolated from a marine algal debris and emended description of the genus Nisaea Urios et al. 2008.</title>
        <authorList>
            <person name="Kwon K."/>
        </authorList>
    </citation>
    <scope>NUCLEOTIDE SEQUENCE</scope>
    <source>
        <strain evidence="7">MEBiC11861</strain>
    </source>
</reference>
<name>A0A9J7AUM3_9PROT</name>
<dbReference type="EMBL" id="CP102480">
    <property type="protein sequence ID" value="UUX51032.1"/>
    <property type="molecule type" value="Genomic_DNA"/>
</dbReference>
<feature type="transmembrane region" description="Helical" evidence="6">
    <location>
        <begin position="306"/>
        <end position="328"/>
    </location>
</feature>
<evidence type="ECO:0000256" key="5">
    <source>
        <dbReference type="ARBA" id="ARBA00023136"/>
    </source>
</evidence>
<evidence type="ECO:0000256" key="1">
    <source>
        <dbReference type="ARBA" id="ARBA00004141"/>
    </source>
</evidence>
<evidence type="ECO:0000256" key="3">
    <source>
        <dbReference type="ARBA" id="ARBA00022692"/>
    </source>
</evidence>
<dbReference type="InterPro" id="IPR011701">
    <property type="entry name" value="MFS"/>
</dbReference>
<dbReference type="GO" id="GO:0016020">
    <property type="term" value="C:membrane"/>
    <property type="evidence" value="ECO:0007669"/>
    <property type="project" value="UniProtKB-SubCell"/>
</dbReference>
<feature type="transmembrane region" description="Helical" evidence="6">
    <location>
        <begin position="283"/>
        <end position="300"/>
    </location>
</feature>
<dbReference type="InterPro" id="IPR052983">
    <property type="entry name" value="MFS_Riboflavin_Transporter"/>
</dbReference>
<comment type="subcellular location">
    <subcellularLocation>
        <location evidence="1">Membrane</location>
        <topology evidence="1">Multi-pass membrane protein</topology>
    </subcellularLocation>
</comment>
<dbReference type="PANTHER" id="PTHR43385:SF1">
    <property type="entry name" value="RIBOFLAVIN TRANSPORTER RIBJ"/>
    <property type="match status" value="1"/>
</dbReference>
<feature type="transmembrane region" description="Helical" evidence="6">
    <location>
        <begin position="159"/>
        <end position="180"/>
    </location>
</feature>
<evidence type="ECO:0000256" key="4">
    <source>
        <dbReference type="ARBA" id="ARBA00022989"/>
    </source>
</evidence>
<keyword evidence="8" id="KW-1185">Reference proteome</keyword>
<feature type="transmembrane region" description="Helical" evidence="6">
    <location>
        <begin position="132"/>
        <end position="153"/>
    </location>
</feature>
<keyword evidence="4 6" id="KW-1133">Transmembrane helix</keyword>
<evidence type="ECO:0000313" key="8">
    <source>
        <dbReference type="Proteomes" id="UP001060336"/>
    </source>
</evidence>
<sequence>MRVDPAIATLAIAETIVWAGLYYIFPALLVHWEADLGWSKTELTGAFSASIAVSALCSPYIGRLIDRGHGVLVLSGGVLAGGILISLLSLVDSLPVFFLVWCGLGAAMSACLYEPCFMLVTRTRGVSAKRGITLITLVAGFAGTVSFPTAHALVELSGWRLAVQVSGLTVCLVGLPLMLYGARALEAARLTHVPDEKKPDSHNDAPAKPAHFLSNSSFWLLATGFALMAISHGVVINHLLPLLKERGVEAGVAVAAASMIGPMQVLGRVVMMSVERYVSNFGAMIYCFLAVSVACALLAAGSSLWLLGAFVFLQGSGYGLTSIMRPVVTRDIMGQENFGAISGAMALPYLACFAGAPFLGSLLWEVGGYNFALQTVVATSVAGLLCYLRAAMRARRTS</sequence>
<evidence type="ECO:0000256" key="2">
    <source>
        <dbReference type="ARBA" id="ARBA00022448"/>
    </source>
</evidence>
<dbReference type="RefSeq" id="WP_257770304.1">
    <property type="nucleotide sequence ID" value="NZ_CP102480.1"/>
</dbReference>
<feature type="transmembrane region" description="Helical" evidence="6">
    <location>
        <begin position="218"/>
        <end position="240"/>
    </location>
</feature>
<feature type="transmembrane region" description="Helical" evidence="6">
    <location>
        <begin position="371"/>
        <end position="390"/>
    </location>
</feature>
<feature type="transmembrane region" description="Helical" evidence="6">
    <location>
        <begin position="45"/>
        <end position="62"/>
    </location>
</feature>
<feature type="transmembrane region" description="Helical" evidence="6">
    <location>
        <begin position="7"/>
        <end position="25"/>
    </location>
</feature>
<dbReference type="PANTHER" id="PTHR43385">
    <property type="entry name" value="RIBOFLAVIN TRANSPORTER RIBJ"/>
    <property type="match status" value="1"/>
</dbReference>
<evidence type="ECO:0000256" key="6">
    <source>
        <dbReference type="SAM" id="Phobius"/>
    </source>
</evidence>
<dbReference type="InterPro" id="IPR036259">
    <property type="entry name" value="MFS_trans_sf"/>
</dbReference>
<evidence type="ECO:0000313" key="7">
    <source>
        <dbReference type="EMBL" id="UUX51032.1"/>
    </source>
</evidence>
<keyword evidence="5 6" id="KW-0472">Membrane</keyword>
<feature type="transmembrane region" description="Helical" evidence="6">
    <location>
        <begin position="97"/>
        <end position="120"/>
    </location>
</feature>
<feature type="transmembrane region" description="Helical" evidence="6">
    <location>
        <begin position="252"/>
        <end position="271"/>
    </location>
</feature>
<protein>
    <submittedName>
        <fullName evidence="7">MFS transporter</fullName>
    </submittedName>
</protein>
<gene>
    <name evidence="7" type="ORF">NUH88_04905</name>
</gene>
<keyword evidence="2" id="KW-0813">Transport</keyword>
<proteinExistence type="predicted"/>
<dbReference type="Proteomes" id="UP001060336">
    <property type="component" value="Chromosome"/>
</dbReference>
<accession>A0A9J7AUM3</accession>
<dbReference type="GO" id="GO:0022857">
    <property type="term" value="F:transmembrane transporter activity"/>
    <property type="evidence" value="ECO:0007669"/>
    <property type="project" value="InterPro"/>
</dbReference>
<keyword evidence="3 6" id="KW-0812">Transmembrane</keyword>
<feature type="transmembrane region" description="Helical" evidence="6">
    <location>
        <begin position="340"/>
        <end position="359"/>
    </location>
</feature>
<dbReference type="Pfam" id="PF07690">
    <property type="entry name" value="MFS_1"/>
    <property type="match status" value="1"/>
</dbReference>
<dbReference type="SUPFAM" id="SSF103473">
    <property type="entry name" value="MFS general substrate transporter"/>
    <property type="match status" value="1"/>
</dbReference>
<dbReference type="AlphaFoldDB" id="A0A9J7AUM3"/>